<dbReference type="Gene3D" id="1.10.150.120">
    <property type="entry name" value="[2Fe-2S]-binding domain"/>
    <property type="match status" value="1"/>
</dbReference>
<dbReference type="SMART" id="SM01092">
    <property type="entry name" value="CO_deh_flav_C"/>
    <property type="match status" value="1"/>
</dbReference>
<proteinExistence type="predicted"/>
<dbReference type="InterPro" id="IPR005107">
    <property type="entry name" value="CO_DH_flav_C"/>
</dbReference>
<dbReference type="PANTHER" id="PTHR45444">
    <property type="entry name" value="XANTHINE DEHYDROGENASE"/>
    <property type="match status" value="1"/>
</dbReference>
<dbReference type="InterPro" id="IPR016208">
    <property type="entry name" value="Ald_Oxase/xanthine_DH-like"/>
</dbReference>
<dbReference type="InterPro" id="IPR002888">
    <property type="entry name" value="2Fe-2S-bd"/>
</dbReference>
<dbReference type="NCBIfam" id="TIGR02963">
    <property type="entry name" value="xanthine_xdhA"/>
    <property type="match status" value="1"/>
</dbReference>
<dbReference type="InterPro" id="IPR012675">
    <property type="entry name" value="Beta-grasp_dom_sf"/>
</dbReference>
<dbReference type="Pfam" id="PF01799">
    <property type="entry name" value="Fer2_2"/>
    <property type="match status" value="1"/>
</dbReference>
<dbReference type="RefSeq" id="WP_131905673.1">
    <property type="nucleotide sequence ID" value="NZ_BAAAFU010000004.1"/>
</dbReference>
<evidence type="ECO:0000256" key="2">
    <source>
        <dbReference type="ARBA" id="ARBA00022723"/>
    </source>
</evidence>
<dbReference type="Gene3D" id="3.10.20.30">
    <property type="match status" value="1"/>
</dbReference>
<organism evidence="8 9">
    <name type="scientific">Cocleimonas flava</name>
    <dbReference type="NCBI Taxonomy" id="634765"/>
    <lineage>
        <taxon>Bacteria</taxon>
        <taxon>Pseudomonadati</taxon>
        <taxon>Pseudomonadota</taxon>
        <taxon>Gammaproteobacteria</taxon>
        <taxon>Thiotrichales</taxon>
        <taxon>Thiotrichaceae</taxon>
        <taxon>Cocleimonas</taxon>
    </lineage>
</organism>
<dbReference type="InterPro" id="IPR016166">
    <property type="entry name" value="FAD-bd_PCMH"/>
</dbReference>
<dbReference type="PROSITE" id="PS00197">
    <property type="entry name" value="2FE2S_FER_1"/>
    <property type="match status" value="1"/>
</dbReference>
<dbReference type="PROSITE" id="PS51387">
    <property type="entry name" value="FAD_PCMH"/>
    <property type="match status" value="1"/>
</dbReference>
<evidence type="ECO:0000313" key="9">
    <source>
        <dbReference type="Proteomes" id="UP000294887"/>
    </source>
</evidence>
<dbReference type="GO" id="GO:0005506">
    <property type="term" value="F:iron ion binding"/>
    <property type="evidence" value="ECO:0007669"/>
    <property type="project" value="InterPro"/>
</dbReference>
<dbReference type="Pfam" id="PF00111">
    <property type="entry name" value="Fer2"/>
    <property type="match status" value="1"/>
</dbReference>
<dbReference type="Pfam" id="PF03450">
    <property type="entry name" value="CO_deh_flav_C"/>
    <property type="match status" value="1"/>
</dbReference>
<dbReference type="Pfam" id="PF00941">
    <property type="entry name" value="FAD_binding_5"/>
    <property type="match status" value="1"/>
</dbReference>
<dbReference type="PIRSF" id="PIRSF036557">
    <property type="entry name" value="XdhA_RC"/>
    <property type="match status" value="1"/>
</dbReference>
<protein>
    <submittedName>
        <fullName evidence="8">Xanthine dehydrogenase small subunit</fullName>
    </submittedName>
</protein>
<dbReference type="InterPro" id="IPR016169">
    <property type="entry name" value="FAD-bd_PCMH_sub2"/>
</dbReference>
<dbReference type="SUPFAM" id="SSF47741">
    <property type="entry name" value="CO dehydrogenase ISP C-domain like"/>
    <property type="match status" value="1"/>
</dbReference>
<feature type="domain" description="2Fe-2S ferredoxin-type" evidence="6">
    <location>
        <begin position="1"/>
        <end position="85"/>
    </location>
</feature>
<dbReference type="GO" id="GO:0071949">
    <property type="term" value="F:FAD binding"/>
    <property type="evidence" value="ECO:0007669"/>
    <property type="project" value="InterPro"/>
</dbReference>
<dbReference type="PROSITE" id="PS51085">
    <property type="entry name" value="2FE2S_FER_2"/>
    <property type="match status" value="1"/>
</dbReference>
<dbReference type="InterPro" id="IPR002346">
    <property type="entry name" value="Mopterin_DH_FAD-bd"/>
</dbReference>
<dbReference type="InterPro" id="IPR036318">
    <property type="entry name" value="FAD-bd_PCMH-like_sf"/>
</dbReference>
<evidence type="ECO:0000259" key="6">
    <source>
        <dbReference type="PROSITE" id="PS51085"/>
    </source>
</evidence>
<dbReference type="EMBL" id="SMFQ01000003">
    <property type="protein sequence ID" value="TCJ87396.1"/>
    <property type="molecule type" value="Genomic_DNA"/>
</dbReference>
<accession>A0A4R1EZR1</accession>
<reference evidence="8 9" key="1">
    <citation type="submission" date="2019-03" db="EMBL/GenBank/DDBJ databases">
        <title>Genomic Encyclopedia of Type Strains, Phase IV (KMG-IV): sequencing the most valuable type-strain genomes for metagenomic binning, comparative biology and taxonomic classification.</title>
        <authorList>
            <person name="Goeker M."/>
        </authorList>
    </citation>
    <scope>NUCLEOTIDE SEQUENCE [LARGE SCALE GENOMIC DNA]</scope>
    <source>
        <strain evidence="8 9">DSM 24830</strain>
    </source>
</reference>
<dbReference type="OrthoDB" id="9775084at2"/>
<evidence type="ECO:0000256" key="3">
    <source>
        <dbReference type="ARBA" id="ARBA00022827"/>
    </source>
</evidence>
<keyword evidence="2" id="KW-0479">Metal-binding</keyword>
<dbReference type="AlphaFoldDB" id="A0A4R1EZR1"/>
<keyword evidence="3" id="KW-0274">FAD</keyword>
<evidence type="ECO:0000256" key="4">
    <source>
        <dbReference type="ARBA" id="ARBA00023002"/>
    </source>
</evidence>
<evidence type="ECO:0000259" key="7">
    <source>
        <dbReference type="PROSITE" id="PS51387"/>
    </source>
</evidence>
<dbReference type="Gene3D" id="3.30.465.10">
    <property type="match status" value="1"/>
</dbReference>
<dbReference type="Gene3D" id="3.30.43.10">
    <property type="entry name" value="Uridine Diphospho-n-acetylenolpyruvylglucosamine Reductase, domain 2"/>
    <property type="match status" value="1"/>
</dbReference>
<dbReference type="InterPro" id="IPR012175">
    <property type="entry name" value="Xanth_DH_ssu_bac"/>
</dbReference>
<dbReference type="CDD" id="cd00207">
    <property type="entry name" value="fer2"/>
    <property type="match status" value="1"/>
</dbReference>
<comment type="caution">
    <text evidence="8">The sequence shown here is derived from an EMBL/GenBank/DDBJ whole genome shotgun (WGS) entry which is preliminary data.</text>
</comment>
<keyword evidence="9" id="KW-1185">Reference proteome</keyword>
<evidence type="ECO:0000256" key="1">
    <source>
        <dbReference type="ARBA" id="ARBA00022630"/>
    </source>
</evidence>
<dbReference type="Gene3D" id="3.30.390.50">
    <property type="entry name" value="CO dehydrogenase flavoprotein, C-terminal domain"/>
    <property type="match status" value="1"/>
</dbReference>
<gene>
    <name evidence="8" type="ORF">EV695_1906</name>
</gene>
<dbReference type="InterPro" id="IPR006058">
    <property type="entry name" value="2Fe2S_fd_BS"/>
</dbReference>
<dbReference type="SUPFAM" id="SSF56176">
    <property type="entry name" value="FAD-binding/transporter-associated domain-like"/>
    <property type="match status" value="1"/>
</dbReference>
<dbReference type="SUPFAM" id="SSF55447">
    <property type="entry name" value="CO dehydrogenase flavoprotein C-terminal domain-like"/>
    <property type="match status" value="1"/>
</dbReference>
<dbReference type="InterPro" id="IPR036010">
    <property type="entry name" value="2Fe-2S_ferredoxin-like_sf"/>
</dbReference>
<evidence type="ECO:0000256" key="5">
    <source>
        <dbReference type="ARBA" id="ARBA00023004"/>
    </source>
</evidence>
<keyword evidence="1" id="KW-0285">Flavoprotein</keyword>
<dbReference type="GO" id="GO:0004854">
    <property type="term" value="F:xanthine dehydrogenase activity"/>
    <property type="evidence" value="ECO:0007669"/>
    <property type="project" value="InterPro"/>
</dbReference>
<dbReference type="InterPro" id="IPR016167">
    <property type="entry name" value="FAD-bd_PCMH_sub1"/>
</dbReference>
<sequence length="489" mass="54534">MIQFVLNNKLTQLEDIRADKTLLDFLRTDQGLTGSKEGCAEGDCGACTVVIGELVNDELELKTVNACIQFVPTLDAKAVFTVEYLRQSDGSLHPVQQAMVDQHGSQCGFCTPGFIMSLWNVYNKHQAIGSKPEQSEVRSALTGNLCRCTGYRPILDAAQQMFELPLVEFKSDDLCNQLRNLKRDAALSHNYKDSQFFAPKTIHELTELRAQYPDATILAGGTDVGLWVNKQFRELNPIIYIGEVTELKQLSVKDESLRIGAGVSLTDTYKAVSEYYPEMDQMWERFASQPIRNVGTLGGNVANGSPIGDSMPALISLGAEVELCSTSGSRKLLLEDFYLDYMKKDMQRDEIVEAIYLPLPVTGQQFRCYKLSKRHDSDISAVFAAFALSLKGNTVESCRITYGGMAATSKRAKQTEQSLVGQEWNESNVRTAMKLMQQDYAPMTDMRASDKNRVQSATNLLYRFYLETRLVNPLPNESLNVFANTSVNS</sequence>
<dbReference type="SUPFAM" id="SSF54292">
    <property type="entry name" value="2Fe-2S ferredoxin-like"/>
    <property type="match status" value="1"/>
</dbReference>
<dbReference type="Proteomes" id="UP000294887">
    <property type="component" value="Unassembled WGS sequence"/>
</dbReference>
<dbReference type="InterPro" id="IPR014307">
    <property type="entry name" value="Xanthine_DH_ssu"/>
</dbReference>
<keyword evidence="4" id="KW-0560">Oxidoreductase</keyword>
<keyword evidence="5" id="KW-0408">Iron</keyword>
<evidence type="ECO:0000313" key="8">
    <source>
        <dbReference type="EMBL" id="TCJ87396.1"/>
    </source>
</evidence>
<name>A0A4R1EZR1_9GAMM</name>
<feature type="domain" description="FAD-binding PCMH-type" evidence="7">
    <location>
        <begin position="189"/>
        <end position="362"/>
    </location>
</feature>
<dbReference type="PANTHER" id="PTHR45444:SF3">
    <property type="entry name" value="XANTHINE DEHYDROGENASE"/>
    <property type="match status" value="1"/>
</dbReference>
<dbReference type="InterPro" id="IPR036884">
    <property type="entry name" value="2Fe-2S-bd_dom_sf"/>
</dbReference>
<dbReference type="InterPro" id="IPR036683">
    <property type="entry name" value="CO_DH_flav_C_dom_sf"/>
</dbReference>
<dbReference type="GO" id="GO:0051537">
    <property type="term" value="F:2 iron, 2 sulfur cluster binding"/>
    <property type="evidence" value="ECO:0007669"/>
    <property type="project" value="InterPro"/>
</dbReference>
<dbReference type="InterPro" id="IPR001041">
    <property type="entry name" value="2Fe-2S_ferredoxin-type"/>
</dbReference>